<reference evidence="2" key="1">
    <citation type="submission" date="2025-08" db="UniProtKB">
        <authorList>
            <consortium name="RefSeq"/>
        </authorList>
    </citation>
    <scope>IDENTIFICATION</scope>
</reference>
<organism evidence="1 2">
    <name type="scientific">Ceratosolen solmsi marchali</name>
    <dbReference type="NCBI Taxonomy" id="326594"/>
    <lineage>
        <taxon>Eukaryota</taxon>
        <taxon>Metazoa</taxon>
        <taxon>Ecdysozoa</taxon>
        <taxon>Arthropoda</taxon>
        <taxon>Hexapoda</taxon>
        <taxon>Insecta</taxon>
        <taxon>Pterygota</taxon>
        <taxon>Neoptera</taxon>
        <taxon>Endopterygota</taxon>
        <taxon>Hymenoptera</taxon>
        <taxon>Apocrita</taxon>
        <taxon>Proctotrupomorpha</taxon>
        <taxon>Chalcidoidea</taxon>
        <taxon>Agaonidae</taxon>
        <taxon>Agaoninae</taxon>
        <taxon>Ceratosolen</taxon>
    </lineage>
</organism>
<keyword evidence="1" id="KW-1185">Reference proteome</keyword>
<evidence type="ECO:0000313" key="1">
    <source>
        <dbReference type="Proteomes" id="UP000695007"/>
    </source>
</evidence>
<dbReference type="GeneID" id="105365951"/>
<dbReference type="AlphaFoldDB" id="A0AAJ6YQR9"/>
<dbReference type="Gene3D" id="3.30.420.10">
    <property type="entry name" value="Ribonuclease H-like superfamily/Ribonuclease H"/>
    <property type="match status" value="1"/>
</dbReference>
<dbReference type="GO" id="GO:0003676">
    <property type="term" value="F:nucleic acid binding"/>
    <property type="evidence" value="ECO:0007669"/>
    <property type="project" value="InterPro"/>
</dbReference>
<dbReference type="PANTHER" id="PTHR47331:SF2">
    <property type="match status" value="1"/>
</dbReference>
<proteinExistence type="predicted"/>
<gene>
    <name evidence="2" type="primary">LOC105365951</name>
</gene>
<dbReference type="KEGG" id="csol:105365951"/>
<name>A0AAJ6YQR9_9HYME</name>
<dbReference type="InterPro" id="IPR036397">
    <property type="entry name" value="RNaseH_sf"/>
</dbReference>
<dbReference type="Proteomes" id="UP000695007">
    <property type="component" value="Unplaced"/>
</dbReference>
<evidence type="ECO:0000313" key="2">
    <source>
        <dbReference type="RefSeq" id="XP_011502552.1"/>
    </source>
</evidence>
<dbReference type="InterPro" id="IPR012337">
    <property type="entry name" value="RNaseH-like_sf"/>
</dbReference>
<dbReference type="SUPFAM" id="SSF53098">
    <property type="entry name" value="Ribonuclease H-like"/>
    <property type="match status" value="1"/>
</dbReference>
<accession>A0AAJ6YQR9</accession>
<sequence length="299" mass="34288">MYPNHVSQQYWILGGQPAIKSYILRCGICAKQRGIRTSQLLGQLPLARVTPSRPYTHTGVDYAGPLTKKTWKGREAKTYKAWICVFVCLAISAVHRDAVSDNSSEAFIAAYRRFSSHKGIQRVLHSDCGTTFVGSDKDIKKLFIQCTTEHHHITNIHTDDHARWEFNPPAAPHMGEKYEAVVKSIKFHLKRSTTETLLTIEEIMTLLSQIEAILNSRPVQPLNDNPEYSNFRISRWQLLQQRVQKFWTQWTIYNNNSQHRSGIIQEMKLKLDPWSSSLIKDYHHVSGSSPVIKLHPGKD</sequence>
<dbReference type="RefSeq" id="XP_011502552.1">
    <property type="nucleotide sequence ID" value="XM_011504250.1"/>
</dbReference>
<protein>
    <submittedName>
        <fullName evidence="2">Uncharacterized protein LOC105365951</fullName>
    </submittedName>
</protein>
<dbReference type="PANTHER" id="PTHR47331">
    <property type="entry name" value="PHD-TYPE DOMAIN-CONTAINING PROTEIN"/>
    <property type="match status" value="1"/>
</dbReference>